<dbReference type="AlphaFoldDB" id="A0A3N2DCZ9"/>
<organism evidence="3 4">
    <name type="scientific">Salana multivorans</name>
    <dbReference type="NCBI Taxonomy" id="120377"/>
    <lineage>
        <taxon>Bacteria</taxon>
        <taxon>Bacillati</taxon>
        <taxon>Actinomycetota</taxon>
        <taxon>Actinomycetes</taxon>
        <taxon>Micrococcales</taxon>
        <taxon>Beutenbergiaceae</taxon>
        <taxon>Salana</taxon>
    </lineage>
</organism>
<keyword evidence="2" id="KW-1133">Transmembrane helix</keyword>
<dbReference type="RefSeq" id="WP_123739571.1">
    <property type="nucleotide sequence ID" value="NZ_RKHQ01000001.1"/>
</dbReference>
<comment type="caution">
    <text evidence="3">The sequence shown here is derived from an EMBL/GenBank/DDBJ whole genome shotgun (WGS) entry which is preliminary data.</text>
</comment>
<gene>
    <name evidence="3" type="ORF">EDD28_2138</name>
</gene>
<feature type="region of interest" description="Disordered" evidence="1">
    <location>
        <begin position="117"/>
        <end position="146"/>
    </location>
</feature>
<evidence type="ECO:0000313" key="3">
    <source>
        <dbReference type="EMBL" id="ROR97538.1"/>
    </source>
</evidence>
<proteinExistence type="predicted"/>
<keyword evidence="2" id="KW-0812">Transmembrane</keyword>
<evidence type="ECO:0000256" key="1">
    <source>
        <dbReference type="SAM" id="MobiDB-lite"/>
    </source>
</evidence>
<sequence length="173" mass="18680">MAGLSTRRLVLEGLAIPGSALVAWGVLRFDLAATAVVTATVVVVLVLAHLLPGDDYTAWPQLPAPERGGRRAEIYRLSWQLDAGTSAGPYLVRRLVELAERLEPDATPAERDALRAALAPLLPTTPPTGGRRRRSGTDPTADVARAVDRIERTLAAIEQRADTSPSHDQRRPR</sequence>
<dbReference type="Proteomes" id="UP000275356">
    <property type="component" value="Unassembled WGS sequence"/>
</dbReference>
<evidence type="ECO:0000256" key="2">
    <source>
        <dbReference type="SAM" id="Phobius"/>
    </source>
</evidence>
<accession>A0A3N2DCZ9</accession>
<name>A0A3N2DCZ9_9MICO</name>
<protein>
    <submittedName>
        <fullName evidence="3">Uncharacterized protein</fullName>
    </submittedName>
</protein>
<keyword evidence="4" id="KW-1185">Reference proteome</keyword>
<keyword evidence="2" id="KW-0472">Membrane</keyword>
<reference evidence="3 4" key="1">
    <citation type="submission" date="2018-11" db="EMBL/GenBank/DDBJ databases">
        <title>Sequencing the genomes of 1000 actinobacteria strains.</title>
        <authorList>
            <person name="Klenk H.-P."/>
        </authorList>
    </citation>
    <scope>NUCLEOTIDE SEQUENCE [LARGE SCALE GENOMIC DNA]</scope>
    <source>
        <strain evidence="3 4">DSM 13521</strain>
    </source>
</reference>
<dbReference type="EMBL" id="RKHQ01000001">
    <property type="protein sequence ID" value="ROR97538.1"/>
    <property type="molecule type" value="Genomic_DNA"/>
</dbReference>
<feature type="transmembrane region" description="Helical" evidence="2">
    <location>
        <begin position="9"/>
        <end position="27"/>
    </location>
</feature>
<evidence type="ECO:0000313" key="4">
    <source>
        <dbReference type="Proteomes" id="UP000275356"/>
    </source>
</evidence>
<feature type="transmembrane region" description="Helical" evidence="2">
    <location>
        <begin position="33"/>
        <end position="51"/>
    </location>
</feature>